<evidence type="ECO:0000256" key="9">
    <source>
        <dbReference type="ARBA" id="ARBA00023125"/>
    </source>
</evidence>
<dbReference type="RefSeq" id="WP_256425200.1">
    <property type="nucleotide sequence ID" value="NZ_JANHDY010000072.1"/>
</dbReference>
<evidence type="ECO:0000256" key="6">
    <source>
        <dbReference type="ARBA" id="ARBA00022695"/>
    </source>
</evidence>
<feature type="domain" description="3'-5' exonuclease" evidence="11">
    <location>
        <begin position="113"/>
        <end position="296"/>
    </location>
</feature>
<dbReference type="PANTHER" id="PTHR10133">
    <property type="entry name" value="DNA POLYMERASE I"/>
    <property type="match status" value="1"/>
</dbReference>
<dbReference type="EMBL" id="JANHEB010000066">
    <property type="protein sequence ID" value="MCQ6288323.1"/>
    <property type="molecule type" value="Genomic_DNA"/>
</dbReference>
<protein>
    <recommendedName>
        <fullName evidence="4">DNA polymerase I</fullName>
        <ecNumber evidence="3">2.7.7.7</ecNumber>
    </recommendedName>
</protein>
<dbReference type="SMART" id="SM00474">
    <property type="entry name" value="35EXOc"/>
    <property type="match status" value="1"/>
</dbReference>
<gene>
    <name evidence="13" type="ORF">NPM19_27260</name>
</gene>
<organism evidence="13 14">
    <name type="scientific">Bacillus cereus</name>
    <dbReference type="NCBI Taxonomy" id="1396"/>
    <lineage>
        <taxon>Bacteria</taxon>
        <taxon>Bacillati</taxon>
        <taxon>Bacillota</taxon>
        <taxon>Bacilli</taxon>
        <taxon>Bacillales</taxon>
        <taxon>Bacillaceae</taxon>
        <taxon>Bacillus</taxon>
        <taxon>Bacillus cereus group</taxon>
    </lineage>
</organism>
<dbReference type="InterPro" id="IPR002298">
    <property type="entry name" value="DNA_polymerase_A"/>
</dbReference>
<evidence type="ECO:0000256" key="5">
    <source>
        <dbReference type="ARBA" id="ARBA00022679"/>
    </source>
</evidence>
<dbReference type="AlphaFoldDB" id="A0AAW5L427"/>
<dbReference type="EC" id="2.7.7.7" evidence="3"/>
<comment type="function">
    <text evidence="1">Involved in the transposition of the insertion sequence.</text>
</comment>
<dbReference type="PROSITE" id="PS00447">
    <property type="entry name" value="DNA_POLYMERASE_A"/>
    <property type="match status" value="1"/>
</dbReference>
<dbReference type="Pfam" id="PF00476">
    <property type="entry name" value="DNA_pol_A"/>
    <property type="match status" value="1"/>
</dbReference>
<evidence type="ECO:0000256" key="8">
    <source>
        <dbReference type="ARBA" id="ARBA00022932"/>
    </source>
</evidence>
<dbReference type="PANTHER" id="PTHR10133:SF27">
    <property type="entry name" value="DNA POLYMERASE NU"/>
    <property type="match status" value="1"/>
</dbReference>
<evidence type="ECO:0000256" key="4">
    <source>
        <dbReference type="ARBA" id="ARBA00020311"/>
    </source>
</evidence>
<dbReference type="InterPro" id="IPR043502">
    <property type="entry name" value="DNA/RNA_pol_sf"/>
</dbReference>
<dbReference type="PRINTS" id="PR00868">
    <property type="entry name" value="DNAPOLI"/>
</dbReference>
<evidence type="ECO:0000256" key="1">
    <source>
        <dbReference type="ARBA" id="ARBA00002286"/>
    </source>
</evidence>
<evidence type="ECO:0000256" key="7">
    <source>
        <dbReference type="ARBA" id="ARBA00022705"/>
    </source>
</evidence>
<proteinExistence type="inferred from homology"/>
<evidence type="ECO:0000313" key="14">
    <source>
        <dbReference type="Proteomes" id="UP001204643"/>
    </source>
</evidence>
<dbReference type="Pfam" id="PF01612">
    <property type="entry name" value="DNA_pol_A_exo1"/>
    <property type="match status" value="1"/>
</dbReference>
<dbReference type="InterPro" id="IPR019760">
    <property type="entry name" value="DNA-dir_DNA_pol_A_CS"/>
</dbReference>
<evidence type="ECO:0000313" key="13">
    <source>
        <dbReference type="EMBL" id="MCQ6288323.1"/>
    </source>
</evidence>
<dbReference type="SUPFAM" id="SSF56672">
    <property type="entry name" value="DNA/RNA polymerases"/>
    <property type="match status" value="1"/>
</dbReference>
<comment type="catalytic activity">
    <reaction evidence="10">
        <text>DNA(n) + a 2'-deoxyribonucleoside 5'-triphosphate = DNA(n+1) + diphosphate</text>
        <dbReference type="Rhea" id="RHEA:22508"/>
        <dbReference type="Rhea" id="RHEA-COMP:17339"/>
        <dbReference type="Rhea" id="RHEA-COMP:17340"/>
        <dbReference type="ChEBI" id="CHEBI:33019"/>
        <dbReference type="ChEBI" id="CHEBI:61560"/>
        <dbReference type="ChEBI" id="CHEBI:173112"/>
        <dbReference type="EC" id="2.7.7.7"/>
    </reaction>
</comment>
<dbReference type="Gene3D" id="3.30.420.10">
    <property type="entry name" value="Ribonuclease H-like superfamily/Ribonuclease H"/>
    <property type="match status" value="1"/>
</dbReference>
<dbReference type="GO" id="GO:0006302">
    <property type="term" value="P:double-strand break repair"/>
    <property type="evidence" value="ECO:0007669"/>
    <property type="project" value="TreeGrafter"/>
</dbReference>
<dbReference type="SMART" id="SM00482">
    <property type="entry name" value="POLAc"/>
    <property type="match status" value="1"/>
</dbReference>
<comment type="caution">
    <text evidence="13">The sequence shown here is derived from an EMBL/GenBank/DDBJ whole genome shotgun (WGS) entry which is preliminary data.</text>
</comment>
<evidence type="ECO:0000256" key="10">
    <source>
        <dbReference type="ARBA" id="ARBA00049244"/>
    </source>
</evidence>
<dbReference type="FunFam" id="1.10.150.20:FF:000002">
    <property type="entry name" value="DNA polymerase I"/>
    <property type="match status" value="1"/>
</dbReference>
<dbReference type="Gene3D" id="1.20.1060.10">
    <property type="entry name" value="Taq DNA Polymerase, Chain T, domain 4"/>
    <property type="match status" value="1"/>
</dbReference>
<dbReference type="GO" id="GO:0008408">
    <property type="term" value="F:3'-5' exonuclease activity"/>
    <property type="evidence" value="ECO:0007669"/>
    <property type="project" value="InterPro"/>
</dbReference>
<dbReference type="InterPro" id="IPR002562">
    <property type="entry name" value="3'-5'_exonuclease_dom"/>
</dbReference>
<keyword evidence="7" id="KW-0235">DNA replication</keyword>
<dbReference type="Gene3D" id="1.10.150.20">
    <property type="entry name" value="5' to 3' exonuclease, C-terminal subdomain"/>
    <property type="match status" value="1"/>
</dbReference>
<reference evidence="13" key="1">
    <citation type="submission" date="2022-07" db="EMBL/GenBank/DDBJ databases">
        <title>Identification and characterization of Bacillus thuringiensis and other Bacillus cereus group isolates from spinach by whole genome sequencing.</title>
        <authorList>
            <person name="Zao X."/>
            <person name="Zervas A."/>
            <person name="Hendriks M."/>
            <person name="Rajkovic A."/>
            <person name="Van Overbeek L."/>
            <person name="Hendriksen N.B."/>
            <person name="Uyttendaele M."/>
        </authorList>
    </citation>
    <scope>NUCLEOTIDE SEQUENCE</scope>
    <source>
        <strain evidence="13">781001F-1</strain>
    </source>
</reference>
<evidence type="ECO:0000259" key="12">
    <source>
        <dbReference type="SMART" id="SM00482"/>
    </source>
</evidence>
<keyword evidence="9" id="KW-0238">DNA-binding</keyword>
<dbReference type="InterPro" id="IPR036397">
    <property type="entry name" value="RNaseH_sf"/>
</dbReference>
<dbReference type="Gene3D" id="3.30.70.370">
    <property type="match status" value="1"/>
</dbReference>
<keyword evidence="8" id="KW-0239">DNA-directed DNA polymerase</keyword>
<sequence>MTPKLTLNLKIPSVRDNEETKTRVAKAVASKEKATETIEDAWQRILSMKNNESDRQRLAEVKEAMTKGEIGRSPSDLAKRFSKAEALRLWKVLHAHKRDDKIREMVLATPNNYVLVTDGKVLKQMLNDMKASDLIGFDCETFGEENGALDPWKGEVAGFSVTTRSHNYYVPLNHEEGPNLSEDVLLQYVKPVLEQVKTVMHNAPFDCKWFMQRYGINLIDNLHADTRIMAMALDENRNHRLKDLITDWLRQPSDNFDELFGKTPFSEIPLDVALVYAAGDTEKTLKLYDWIMEWFDKREDLQEIKSLVFNIEMPVCRQFIKSDLIGINFDEEKANVLDEQLAKEEAEIQREIYELFEEEINLGSPVQLKKKLFVDLKLPDLENGSTGIKALKKLKGKHPVISKILDYRGVSKLREAFTQKLPKEIKHDNKIHPWHNTYGAATGRFTCKSPNTQQIPAKRPEIRHLFTSSAGKILVSIDYSQIELRVLAHMAKEPELIKAFKEGRDIHSTTAAMISNGKYTYEDIEANKDTDGSPEQKFRKQAKVVNFGIVYGMSDKGLADTLGITRNEAQTIIDNYFKGYKGIQRYMDEQKQLARKQGYITDIFGRKRRLHTEYKSKDRFLHFRADRMAGNFPIQASAGSILKKAIVDLQSVLSKHNVDILLQVHDELLFECPGDISKEALFELKTTMEKAVSLLVPVRCDVEINPERWLEKVSIEEWFETECVQREMVL</sequence>
<dbReference type="GO" id="GO:0003887">
    <property type="term" value="F:DNA-directed DNA polymerase activity"/>
    <property type="evidence" value="ECO:0007669"/>
    <property type="project" value="UniProtKB-KW"/>
</dbReference>
<dbReference type="Proteomes" id="UP001204643">
    <property type="component" value="Unassembled WGS sequence"/>
</dbReference>
<feature type="domain" description="DNA-directed DNA polymerase family A palm" evidence="12">
    <location>
        <begin position="461"/>
        <end position="676"/>
    </location>
</feature>
<keyword evidence="5" id="KW-0808">Transferase</keyword>
<evidence type="ECO:0000256" key="3">
    <source>
        <dbReference type="ARBA" id="ARBA00012417"/>
    </source>
</evidence>
<keyword evidence="6" id="KW-0548">Nucleotidyltransferase</keyword>
<dbReference type="SUPFAM" id="SSF53098">
    <property type="entry name" value="Ribonuclease H-like"/>
    <property type="match status" value="1"/>
</dbReference>
<dbReference type="GO" id="GO:0006261">
    <property type="term" value="P:DNA-templated DNA replication"/>
    <property type="evidence" value="ECO:0007669"/>
    <property type="project" value="InterPro"/>
</dbReference>
<dbReference type="InterPro" id="IPR012337">
    <property type="entry name" value="RNaseH-like_sf"/>
</dbReference>
<evidence type="ECO:0000256" key="2">
    <source>
        <dbReference type="ARBA" id="ARBA00007705"/>
    </source>
</evidence>
<name>A0AAW5L427_BACCE</name>
<accession>A0AAW5L427</accession>
<evidence type="ECO:0000259" key="11">
    <source>
        <dbReference type="SMART" id="SM00474"/>
    </source>
</evidence>
<comment type="similarity">
    <text evidence="2">Belongs to the DNA polymerase type-A family.</text>
</comment>
<dbReference type="InterPro" id="IPR001098">
    <property type="entry name" value="DNA-dir_DNA_pol_A_palm_dom"/>
</dbReference>
<dbReference type="GO" id="GO:0003677">
    <property type="term" value="F:DNA binding"/>
    <property type="evidence" value="ECO:0007669"/>
    <property type="project" value="UniProtKB-KW"/>
</dbReference>